<evidence type="ECO:0000313" key="2">
    <source>
        <dbReference type="EMBL" id="MFC3174236.1"/>
    </source>
</evidence>
<comment type="caution">
    <text evidence="2">The sequence shown here is derived from an EMBL/GenBank/DDBJ whole genome shotgun (WGS) entry which is preliminary data.</text>
</comment>
<reference evidence="3" key="1">
    <citation type="journal article" date="2019" name="Int. J. Syst. Evol. Microbiol.">
        <title>The Global Catalogue of Microorganisms (GCM) 10K type strain sequencing project: providing services to taxonomists for standard genome sequencing and annotation.</title>
        <authorList>
            <consortium name="The Broad Institute Genomics Platform"/>
            <consortium name="The Broad Institute Genome Sequencing Center for Infectious Disease"/>
            <person name="Wu L."/>
            <person name="Ma J."/>
        </authorList>
    </citation>
    <scope>NUCLEOTIDE SEQUENCE [LARGE SCALE GENOMIC DNA]</scope>
    <source>
        <strain evidence="3">KCTC 42984</strain>
    </source>
</reference>
<gene>
    <name evidence="2" type="ORF">ACFOD9_08230</name>
</gene>
<sequence length="419" mass="42586">MTFLRALVGDRTANATVFVAMMSLLLIGAAGAASDTIQWTLLKRKLQRQADSAALSGAMARMSGGSVTAAANAEIARYTAITLQGSPTIENAPSTGAYAGNAMAVRVKVTANASLPFSQIFLGSAATMTAESTAMAVGNGDYCVLALETIDATGIKVSGNATATLGCGMATNAQGTKAIEVTGSSTVTATSLMAVGNISVNGNGSIGSTALLPYALVQSDPFASLPTPAVPTGCTTRLRVNPNETLAVANPTGTACYAEMDLKGTVTFAPGIYILNGGDLKLNATADVSGTGVVFILTSDQIVSNPSSVANLSINGGARFNVSAPTSGAYAGIFLYQDRRAADDSGTNDVSGNSTSFMQGTIYFPAQRIKFTGNSGMNTNCLQIVARRVEFTGSNTVTNTCPANSGAGSFSGYQVRLVN</sequence>
<evidence type="ECO:0000259" key="1">
    <source>
        <dbReference type="Pfam" id="PF13400"/>
    </source>
</evidence>
<dbReference type="Pfam" id="PF13400">
    <property type="entry name" value="Tad"/>
    <property type="match status" value="1"/>
</dbReference>
<dbReference type="Proteomes" id="UP001595604">
    <property type="component" value="Unassembled WGS sequence"/>
</dbReference>
<protein>
    <submittedName>
        <fullName evidence="2">Pilus assembly protein TadG-related protein</fullName>
    </submittedName>
</protein>
<proteinExistence type="predicted"/>
<name>A0ABV7ISP6_9SPHN</name>
<dbReference type="RefSeq" id="WP_379509603.1">
    <property type="nucleotide sequence ID" value="NZ_JBHRTQ010000007.1"/>
</dbReference>
<evidence type="ECO:0000313" key="3">
    <source>
        <dbReference type="Proteomes" id="UP001595604"/>
    </source>
</evidence>
<feature type="domain" description="Putative Flp pilus-assembly TadG-like N-terminal" evidence="1">
    <location>
        <begin position="14"/>
        <end position="60"/>
    </location>
</feature>
<keyword evidence="3" id="KW-1185">Reference proteome</keyword>
<dbReference type="InterPro" id="IPR028087">
    <property type="entry name" value="Tad_N"/>
</dbReference>
<accession>A0ABV7ISP6</accession>
<organism evidence="2 3">
    <name type="scientific">Novosphingobium bradum</name>
    <dbReference type="NCBI Taxonomy" id="1737444"/>
    <lineage>
        <taxon>Bacteria</taxon>
        <taxon>Pseudomonadati</taxon>
        <taxon>Pseudomonadota</taxon>
        <taxon>Alphaproteobacteria</taxon>
        <taxon>Sphingomonadales</taxon>
        <taxon>Sphingomonadaceae</taxon>
        <taxon>Novosphingobium</taxon>
    </lineage>
</organism>
<dbReference type="EMBL" id="JBHRTQ010000007">
    <property type="protein sequence ID" value="MFC3174236.1"/>
    <property type="molecule type" value="Genomic_DNA"/>
</dbReference>